<dbReference type="EMBL" id="PUHP01000406">
    <property type="protein sequence ID" value="TQN70271.1"/>
    <property type="molecule type" value="Genomic_DNA"/>
</dbReference>
<evidence type="ECO:0000313" key="3">
    <source>
        <dbReference type="Proteomes" id="UP000326340"/>
    </source>
</evidence>
<reference evidence="2 3" key="1">
    <citation type="journal article" date="2019" name="Sci. Rep.">
        <title>Colletotrichum shisoi sp. nov., an anthracnose pathogen of Perilla frutescens in Japan: molecular phylogenetic, morphological and genomic evidence.</title>
        <authorList>
            <person name="Gan P."/>
            <person name="Tsushima A."/>
            <person name="Hiroyama R."/>
            <person name="Narusaka M."/>
            <person name="Takano Y."/>
            <person name="Narusaka Y."/>
            <person name="Kawaradani M."/>
            <person name="Damm U."/>
            <person name="Shirasu K."/>
        </authorList>
    </citation>
    <scope>NUCLEOTIDE SEQUENCE [LARGE SCALE GENOMIC DNA]</scope>
    <source>
        <strain evidence="2 3">PG-2018a</strain>
    </source>
</reference>
<name>A0A5Q4BU14_9PEZI</name>
<evidence type="ECO:0000313" key="2">
    <source>
        <dbReference type="EMBL" id="TQN70271.1"/>
    </source>
</evidence>
<comment type="caution">
    <text evidence="2">The sequence shown here is derived from an EMBL/GenBank/DDBJ whole genome shotgun (WGS) entry which is preliminary data.</text>
</comment>
<sequence length="215" mass="24187">MTSSSGASTCCVSRMYLSAGKQLPSTSTSTLTSTPSYQSRLRRCRHRRRCYGSCCSCSRWCFCVYLGRNVVDKRRYSFCSAPARAGCYGPVAPSHQCLLQLLLLLLLDAGAFGPSRRDMRTIYIYSQRLLLLPLPSELFCRALSCPVPAPSLPPSFFCLYIFVAAGSRHCSLFGPRHNISLPPSHVRLAIWKEERRDRRRNRQQPSRPAAVSKEI</sequence>
<gene>
    <name evidence="2" type="ORF">CSHISOI_05209</name>
</gene>
<proteinExistence type="predicted"/>
<organism evidence="2 3">
    <name type="scientific">Colletotrichum shisoi</name>
    <dbReference type="NCBI Taxonomy" id="2078593"/>
    <lineage>
        <taxon>Eukaryota</taxon>
        <taxon>Fungi</taxon>
        <taxon>Dikarya</taxon>
        <taxon>Ascomycota</taxon>
        <taxon>Pezizomycotina</taxon>
        <taxon>Sordariomycetes</taxon>
        <taxon>Hypocreomycetidae</taxon>
        <taxon>Glomerellales</taxon>
        <taxon>Glomerellaceae</taxon>
        <taxon>Colletotrichum</taxon>
        <taxon>Colletotrichum destructivum species complex</taxon>
    </lineage>
</organism>
<dbReference type="Proteomes" id="UP000326340">
    <property type="component" value="Unassembled WGS sequence"/>
</dbReference>
<keyword evidence="3" id="KW-1185">Reference proteome</keyword>
<protein>
    <submittedName>
        <fullName evidence="2">Uncharacterized protein</fullName>
    </submittedName>
</protein>
<accession>A0A5Q4BU14</accession>
<feature type="region of interest" description="Disordered" evidence="1">
    <location>
        <begin position="196"/>
        <end position="215"/>
    </location>
</feature>
<evidence type="ECO:0000256" key="1">
    <source>
        <dbReference type="SAM" id="MobiDB-lite"/>
    </source>
</evidence>
<dbReference type="AlphaFoldDB" id="A0A5Q4BU14"/>